<comment type="caution">
    <text evidence="1">The sequence shown here is derived from an EMBL/GenBank/DDBJ whole genome shotgun (WGS) entry which is preliminary data.</text>
</comment>
<sequence length="106" mass="11661">MVHRYAPNVVLSIPSKPVASIMKMTASHLRVMLFPARPDLQKPTEPPDPSVPPNTPPFSLVIILGSIHVVLQCQHTCSCGPSNHLYTAASPSFSPEKSLDAFWPFW</sequence>
<dbReference type="AlphaFoldDB" id="A0A565ARM9"/>
<protein>
    <submittedName>
        <fullName evidence="1">Uncharacterized protein</fullName>
    </submittedName>
</protein>
<accession>A0A565ARM9</accession>
<dbReference type="Proteomes" id="UP000489600">
    <property type="component" value="Unassembled WGS sequence"/>
</dbReference>
<name>A0A565ARM9_9BRAS</name>
<evidence type="ECO:0000313" key="1">
    <source>
        <dbReference type="EMBL" id="VVA91204.1"/>
    </source>
</evidence>
<proteinExistence type="predicted"/>
<keyword evidence="2" id="KW-1185">Reference proteome</keyword>
<dbReference type="EMBL" id="CABITT030000001">
    <property type="protein sequence ID" value="VVA91204.1"/>
    <property type="molecule type" value="Genomic_DNA"/>
</dbReference>
<gene>
    <name evidence="1" type="ORF">ANE_LOCUS1649</name>
</gene>
<reference evidence="1" key="1">
    <citation type="submission" date="2019-07" db="EMBL/GenBank/DDBJ databases">
        <authorList>
            <person name="Dittberner H."/>
        </authorList>
    </citation>
    <scope>NUCLEOTIDE SEQUENCE [LARGE SCALE GENOMIC DNA]</scope>
</reference>
<organism evidence="1 2">
    <name type="scientific">Arabis nemorensis</name>
    <dbReference type="NCBI Taxonomy" id="586526"/>
    <lineage>
        <taxon>Eukaryota</taxon>
        <taxon>Viridiplantae</taxon>
        <taxon>Streptophyta</taxon>
        <taxon>Embryophyta</taxon>
        <taxon>Tracheophyta</taxon>
        <taxon>Spermatophyta</taxon>
        <taxon>Magnoliopsida</taxon>
        <taxon>eudicotyledons</taxon>
        <taxon>Gunneridae</taxon>
        <taxon>Pentapetalae</taxon>
        <taxon>rosids</taxon>
        <taxon>malvids</taxon>
        <taxon>Brassicales</taxon>
        <taxon>Brassicaceae</taxon>
        <taxon>Arabideae</taxon>
        <taxon>Arabis</taxon>
    </lineage>
</organism>
<evidence type="ECO:0000313" key="2">
    <source>
        <dbReference type="Proteomes" id="UP000489600"/>
    </source>
</evidence>